<comment type="caution">
    <text evidence="3">The sequence shown here is derived from an EMBL/GenBank/DDBJ whole genome shotgun (WGS) entry which is preliminary data.</text>
</comment>
<gene>
    <name evidence="3" type="ORF">J2Z62_000113</name>
</gene>
<dbReference type="InterPro" id="IPR050212">
    <property type="entry name" value="Ntdp-like"/>
</dbReference>
<evidence type="ECO:0000313" key="4">
    <source>
        <dbReference type="Proteomes" id="UP001240643"/>
    </source>
</evidence>
<sequence>MKFKQIKYMVHAYKYNGWLYRIVEYPYLLYETPTILCLYLPPKSVYSIKSEEDSARSFCYNNSVPRFWFFFKKKWFNIVVHVFEDRHSFYVNIASPYIIEEGAIKYVDLDLDFRIQSNDHCKVLDQTELVANIKKWKYPKRLINKIDEARREILYLIQTKWFHKLFNLHQLKFANKLILEKFADVPELRSVIQKLKPKPPTKKHFHKKFKPKNK</sequence>
<dbReference type="PANTHER" id="PTHR39159">
    <property type="match status" value="1"/>
</dbReference>
<feature type="domain" description="DUF402" evidence="2">
    <location>
        <begin position="62"/>
        <end position="159"/>
    </location>
</feature>
<accession>A0ABU0LYH9</accession>
<dbReference type="Proteomes" id="UP001240643">
    <property type="component" value="Unassembled WGS sequence"/>
</dbReference>
<dbReference type="Gene3D" id="2.40.380.10">
    <property type="entry name" value="FomD-like"/>
    <property type="match status" value="1"/>
</dbReference>
<organism evidence="3 4">
    <name type="scientific">Mycoplasmoides fastidiosum</name>
    <dbReference type="NCBI Taxonomy" id="92758"/>
    <lineage>
        <taxon>Bacteria</taxon>
        <taxon>Bacillati</taxon>
        <taxon>Mycoplasmatota</taxon>
        <taxon>Mycoplasmoidales</taxon>
        <taxon>Mycoplasmoidaceae</taxon>
        <taxon>Mycoplasmoides</taxon>
    </lineage>
</organism>
<dbReference type="RefSeq" id="WP_256547631.1">
    <property type="nucleotide sequence ID" value="NZ_CP101809.1"/>
</dbReference>
<keyword evidence="1" id="KW-0378">Hydrolase</keyword>
<dbReference type="InterPro" id="IPR007295">
    <property type="entry name" value="DUF402"/>
</dbReference>
<dbReference type="Pfam" id="PF04167">
    <property type="entry name" value="DUF402"/>
    <property type="match status" value="1"/>
</dbReference>
<evidence type="ECO:0000256" key="1">
    <source>
        <dbReference type="ARBA" id="ARBA00022801"/>
    </source>
</evidence>
<proteinExistence type="predicted"/>
<dbReference type="PANTHER" id="PTHR39159:SF1">
    <property type="entry name" value="UPF0374 PROTEIN YGAC"/>
    <property type="match status" value="1"/>
</dbReference>
<dbReference type="InterPro" id="IPR035930">
    <property type="entry name" value="FomD-like_sf"/>
</dbReference>
<protein>
    <submittedName>
        <fullName evidence="3">Protein associated with RNAse G/E</fullName>
    </submittedName>
</protein>
<reference evidence="3" key="1">
    <citation type="submission" date="2023-07" db="EMBL/GenBank/DDBJ databases">
        <title>Genomic Encyclopedia of Type Strains, Phase IV (KMG-IV): sequencing the most valuable type-strain genomes for metagenomic binning, comparative biology and taxonomic classification.</title>
        <authorList>
            <person name="Goeker M."/>
        </authorList>
    </citation>
    <scope>NUCLEOTIDE SEQUENCE [LARGE SCALE GENOMIC DNA]</scope>
    <source>
        <strain evidence="3">DSM 21204</strain>
    </source>
</reference>
<name>A0ABU0LYH9_9BACT</name>
<dbReference type="SUPFAM" id="SSF159234">
    <property type="entry name" value="FomD-like"/>
    <property type="match status" value="1"/>
</dbReference>
<evidence type="ECO:0000259" key="2">
    <source>
        <dbReference type="Pfam" id="PF04167"/>
    </source>
</evidence>
<dbReference type="EMBL" id="JAUSWO010000001">
    <property type="protein sequence ID" value="MDQ0513675.1"/>
    <property type="molecule type" value="Genomic_DNA"/>
</dbReference>
<keyword evidence="4" id="KW-1185">Reference proteome</keyword>
<evidence type="ECO:0000313" key="3">
    <source>
        <dbReference type="EMBL" id="MDQ0513675.1"/>
    </source>
</evidence>